<proteinExistence type="predicted"/>
<reference evidence="1" key="1">
    <citation type="submission" date="2023-04" db="EMBL/GenBank/DDBJ databases">
        <title>A chromosome-level genome assembly of the parasitoid wasp Eretmocerus hayati.</title>
        <authorList>
            <person name="Zhong Y."/>
            <person name="Liu S."/>
            <person name="Liu Y."/>
        </authorList>
    </citation>
    <scope>NUCLEOTIDE SEQUENCE</scope>
    <source>
        <strain evidence="1">ZJU_SS_LIU_2023</strain>
    </source>
</reference>
<accession>A0ACC2PFF8</accession>
<keyword evidence="2" id="KW-1185">Reference proteome</keyword>
<gene>
    <name evidence="1" type="ORF">QAD02_017106</name>
</gene>
<dbReference type="EMBL" id="CM056742">
    <property type="protein sequence ID" value="KAJ8681319.1"/>
    <property type="molecule type" value="Genomic_DNA"/>
</dbReference>
<name>A0ACC2PFF8_9HYME</name>
<dbReference type="Proteomes" id="UP001239111">
    <property type="component" value="Chromosome 2"/>
</dbReference>
<organism evidence="1 2">
    <name type="scientific">Eretmocerus hayati</name>
    <dbReference type="NCBI Taxonomy" id="131215"/>
    <lineage>
        <taxon>Eukaryota</taxon>
        <taxon>Metazoa</taxon>
        <taxon>Ecdysozoa</taxon>
        <taxon>Arthropoda</taxon>
        <taxon>Hexapoda</taxon>
        <taxon>Insecta</taxon>
        <taxon>Pterygota</taxon>
        <taxon>Neoptera</taxon>
        <taxon>Endopterygota</taxon>
        <taxon>Hymenoptera</taxon>
        <taxon>Apocrita</taxon>
        <taxon>Proctotrupomorpha</taxon>
        <taxon>Chalcidoidea</taxon>
        <taxon>Aphelinidae</taxon>
        <taxon>Aphelininae</taxon>
        <taxon>Eretmocerus</taxon>
    </lineage>
</organism>
<comment type="caution">
    <text evidence="1">The sequence shown here is derived from an EMBL/GenBank/DDBJ whole genome shotgun (WGS) entry which is preliminary data.</text>
</comment>
<evidence type="ECO:0000313" key="1">
    <source>
        <dbReference type="EMBL" id="KAJ8681319.1"/>
    </source>
</evidence>
<protein>
    <submittedName>
        <fullName evidence="1">Uncharacterized protein</fullName>
    </submittedName>
</protein>
<sequence length="266" mass="28979">MLSGHSHGNSVADRIHRTIPSAPPRVTVRGASSSPSSRRTRGRNQDADANGTWCAGGEVLRRVGSMITPPSLPATVHRLLPFELENLGEDGRRDPFQFLCLFESPNSLRSCSSPHSSSVIIISSHPVVDFSPVRGTFSPLVSPPSSSRISSPLPPALSPLSGEDSDAVQWQSAQVSVVMMTVPKSRTIRKRSRKEIRSVSLEKELALPEKKYPHLCACAVVYEPPPQAGANMPLVDDPRLISEANDCVYVATMYPNTTFQKQDEEK</sequence>
<evidence type="ECO:0000313" key="2">
    <source>
        <dbReference type="Proteomes" id="UP001239111"/>
    </source>
</evidence>